<evidence type="ECO:0000313" key="1">
    <source>
        <dbReference type="EMBL" id="MPN56590.1"/>
    </source>
</evidence>
<sequence>MRIAADILGIEPNKVHDLKNLCFTLLAVHIGLDFQRLANNFTDCHSRVQRSIRVLEHHLEFLTFCAQSLAVQGHNIFTLVDDLALSRLDETEN</sequence>
<proteinExistence type="predicted"/>
<comment type="caution">
    <text evidence="1">The sequence shown here is derived from an EMBL/GenBank/DDBJ whole genome shotgun (WGS) entry which is preliminary data.</text>
</comment>
<dbReference type="AntiFam" id="ANF00095">
    <property type="entry name" value="Shadow ORF (opposite ABC transporters)"/>
</dbReference>
<dbReference type="AlphaFoldDB" id="A0A645J0A1"/>
<gene>
    <name evidence="1" type="ORF">SDC9_204280</name>
</gene>
<name>A0A645J0A1_9ZZZZ</name>
<reference evidence="1" key="1">
    <citation type="submission" date="2019-08" db="EMBL/GenBank/DDBJ databases">
        <authorList>
            <person name="Kucharzyk K."/>
            <person name="Murdoch R.W."/>
            <person name="Higgins S."/>
            <person name="Loffler F."/>
        </authorList>
    </citation>
    <scope>NUCLEOTIDE SEQUENCE</scope>
</reference>
<dbReference type="EMBL" id="VSSQ01127101">
    <property type="protein sequence ID" value="MPN56590.1"/>
    <property type="molecule type" value="Genomic_DNA"/>
</dbReference>
<protein>
    <submittedName>
        <fullName evidence="1">Uncharacterized protein</fullName>
    </submittedName>
</protein>
<accession>A0A645J0A1</accession>
<organism evidence="1">
    <name type="scientific">bioreactor metagenome</name>
    <dbReference type="NCBI Taxonomy" id="1076179"/>
    <lineage>
        <taxon>unclassified sequences</taxon>
        <taxon>metagenomes</taxon>
        <taxon>ecological metagenomes</taxon>
    </lineage>
</organism>